<proteinExistence type="predicted"/>
<evidence type="ECO:0000313" key="2">
    <source>
        <dbReference type="Proteomes" id="UP000237271"/>
    </source>
</evidence>
<comment type="caution">
    <text evidence="1">The sequence shown here is derived from an EMBL/GenBank/DDBJ whole genome shotgun (WGS) entry which is preliminary data.</text>
</comment>
<protein>
    <submittedName>
        <fullName evidence="1">Uncharacterized protein</fullName>
    </submittedName>
</protein>
<dbReference type="Proteomes" id="UP000237271">
    <property type="component" value="Unassembled WGS sequence"/>
</dbReference>
<keyword evidence="2" id="KW-1185">Reference proteome</keyword>
<gene>
    <name evidence="1" type="ORF">PHPALM_3194</name>
</gene>
<name>A0A2P4YN35_9STRA</name>
<dbReference type="AlphaFoldDB" id="A0A2P4YN35"/>
<evidence type="ECO:0000313" key="1">
    <source>
        <dbReference type="EMBL" id="POM79186.1"/>
    </source>
</evidence>
<dbReference type="EMBL" id="NCKW01001829">
    <property type="protein sequence ID" value="POM79186.1"/>
    <property type="molecule type" value="Genomic_DNA"/>
</dbReference>
<accession>A0A2P4YN35</accession>
<reference evidence="1 2" key="1">
    <citation type="journal article" date="2017" name="Genome Biol. Evol.">
        <title>Phytophthora megakarya and P. palmivora, closely related causal agents of cacao black pod rot, underwent increases in genome sizes and gene numbers by different mechanisms.</title>
        <authorList>
            <person name="Ali S.S."/>
            <person name="Shao J."/>
            <person name="Lary D.J."/>
            <person name="Kronmiller B."/>
            <person name="Shen D."/>
            <person name="Strem M.D."/>
            <person name="Amoako-Attah I."/>
            <person name="Akrofi A.Y."/>
            <person name="Begoude B.A."/>
            <person name="Ten Hoopen G.M."/>
            <person name="Coulibaly K."/>
            <person name="Kebe B.I."/>
            <person name="Melnick R.L."/>
            <person name="Guiltinan M.J."/>
            <person name="Tyler B.M."/>
            <person name="Meinhardt L.W."/>
            <person name="Bailey B.A."/>
        </authorList>
    </citation>
    <scope>NUCLEOTIDE SEQUENCE [LARGE SCALE GENOMIC DNA]</scope>
    <source>
        <strain evidence="2">sbr112.9</strain>
    </source>
</reference>
<sequence>MQTKFSSTPIVSERLKPLYYSAVRRRELRATPIEGTTDMPVQFLAILYHHEIILEIEKVNLLTTFYANNPKKMSKPYKSIHVLRMQWQNMPEEGWKIRDMYTRDSRHTRAGTPLSRNARSYLNICKQSESTHHHRSTELPPRSIIRPASECVPAYERTH</sequence>
<organism evidence="1 2">
    <name type="scientific">Phytophthora palmivora</name>
    <dbReference type="NCBI Taxonomy" id="4796"/>
    <lineage>
        <taxon>Eukaryota</taxon>
        <taxon>Sar</taxon>
        <taxon>Stramenopiles</taxon>
        <taxon>Oomycota</taxon>
        <taxon>Peronosporomycetes</taxon>
        <taxon>Peronosporales</taxon>
        <taxon>Peronosporaceae</taxon>
        <taxon>Phytophthora</taxon>
    </lineage>
</organism>